<evidence type="ECO:0000256" key="6">
    <source>
        <dbReference type="ARBA" id="ARBA00022801"/>
    </source>
</evidence>
<keyword evidence="10" id="KW-0804">Transcription</keyword>
<feature type="domain" description="AAA+ ATPase" evidence="14">
    <location>
        <begin position="551"/>
        <end position="853"/>
    </location>
</feature>
<dbReference type="Pfam" id="PF06068">
    <property type="entry name" value="TIP49"/>
    <property type="match status" value="1"/>
</dbReference>
<dbReference type="GO" id="GO:0006260">
    <property type="term" value="P:DNA replication"/>
    <property type="evidence" value="ECO:0007669"/>
    <property type="project" value="InterPro"/>
</dbReference>
<evidence type="ECO:0000256" key="1">
    <source>
        <dbReference type="ARBA" id="ARBA00004123"/>
    </source>
</evidence>
<comment type="similarity">
    <text evidence="2">Belongs to the RuvB family.</text>
</comment>
<dbReference type="GO" id="GO:0005524">
    <property type="term" value="F:ATP binding"/>
    <property type="evidence" value="ECO:0007669"/>
    <property type="project" value="UniProtKB-KW"/>
</dbReference>
<dbReference type="FunFam" id="3.40.50.300:FF:002221">
    <property type="entry name" value="RuvB-like 2"/>
    <property type="match status" value="2"/>
</dbReference>
<feature type="compositionally biased region" description="Low complexity" evidence="13">
    <location>
        <begin position="304"/>
        <end position="314"/>
    </location>
</feature>
<protein>
    <recommendedName>
        <fullName evidence="3">DNA helicase</fullName>
        <ecNumber evidence="3">3.6.4.12</ecNumber>
    </recommendedName>
</protein>
<evidence type="ECO:0000256" key="4">
    <source>
        <dbReference type="ARBA" id="ARBA00022741"/>
    </source>
</evidence>
<feature type="compositionally biased region" description="Polar residues" evidence="13">
    <location>
        <begin position="477"/>
        <end position="492"/>
    </location>
</feature>
<keyword evidence="7" id="KW-0347">Helicase</keyword>
<dbReference type="InterPro" id="IPR042487">
    <property type="entry name" value="RuvBL1/2_DNA/RNA_bd_dom"/>
</dbReference>
<feature type="compositionally biased region" description="Low complexity" evidence="13">
    <location>
        <begin position="187"/>
        <end position="230"/>
    </location>
</feature>
<evidence type="ECO:0000256" key="11">
    <source>
        <dbReference type="ARBA" id="ARBA00023204"/>
    </source>
</evidence>
<dbReference type="EMBL" id="DAKRPA010000128">
    <property type="protein sequence ID" value="DAZ97679.1"/>
    <property type="molecule type" value="Genomic_DNA"/>
</dbReference>
<evidence type="ECO:0000259" key="14">
    <source>
        <dbReference type="SMART" id="SM00382"/>
    </source>
</evidence>
<accession>A0AAV2YYT1</accession>
<feature type="compositionally biased region" description="Acidic residues" evidence="13">
    <location>
        <begin position="344"/>
        <end position="354"/>
    </location>
</feature>
<dbReference type="InterPro" id="IPR027238">
    <property type="entry name" value="RuvB-like"/>
</dbReference>
<dbReference type="InterPro" id="IPR012340">
    <property type="entry name" value="NA-bd_OB-fold"/>
</dbReference>
<dbReference type="Gene3D" id="1.10.8.60">
    <property type="match status" value="1"/>
</dbReference>
<feature type="compositionally biased region" description="Acidic residues" evidence="13">
    <location>
        <begin position="245"/>
        <end position="254"/>
    </location>
</feature>
<dbReference type="PANTHER" id="PTHR11093">
    <property type="entry name" value="RUVB-RELATED REPTIN AND PONTIN"/>
    <property type="match status" value="1"/>
</dbReference>
<dbReference type="GO" id="GO:0006281">
    <property type="term" value="P:DNA repair"/>
    <property type="evidence" value="ECO:0007669"/>
    <property type="project" value="UniProtKB-KW"/>
</dbReference>
<dbReference type="Pfam" id="PF09507">
    <property type="entry name" value="CDC27"/>
    <property type="match status" value="1"/>
</dbReference>
<keyword evidence="4" id="KW-0547">Nucleotide-binding</keyword>
<sequence>MTTMAVDAARCREELASLVLDANEPVTYRTLTAITGASLSVVDEALAAFAADKADQVGALALSVQKDAKHADPRARVISIQNWSQGREDKVICSQIYGVFACANENAEQDPVTTMGAAFWSHERKCRNDEFDRLGKKSALSKALRAFYASDVLCQEATTRAGAGESQGEEAVSVFDSMKSTKKPQTSSSFGSAAKTAAKSSSKPFFNSSSSTTTKSRVAAKTAAAAPPSTKKIDSSAMDNVLTIDSDDDSDDDQPVFVKKTPATAKTGKKRVISDDEDEEEEPYVSADEQSKTPKPHATQPVQSSKTADSSTSRSVKRKLNDTGAKSADEAPQVQRKKNHVVEDNNDEEDEEAADQPVETKRRVMVTKTRINELGYMVTEQTYEEVELTKEELEEEKRKQAAKKKATRAVSSQNTSDTSKTKAKSAKGASGPPKQKNLFDFFGRNFLGSRYFGPLDRRSTRQPSKRPTRRSLKGHSSPAQHIETMSAQVKTQAETKDITRIERIGAHSHIRGLGLDDSLEPRGVSQGMVGQEDARKAAGIVYKMIEEGNIAGRAILLAGKPGTGKTAIAMAIAQALGEDTPFTTIAGSEVFSLEMSKTEALTQAFRRSIGVRIMEETEIIEGEVVEIQVDTPTGGTGEKVGRLTLRTTEMETVYDLGAKMIDQLTKEKVEAGDVVTIHKETGKITKLGRSFTRSRDYDAMGPQTRFVQCPEGELQKRKEVVHVVSLHEIDVINSRSQGFLALFAGDTGEIKDEVREQIDTKVPEWREEGKATIVPGVLFIDEVHMLDIECFSWLNRALESDMAPVLIIATNRGITRIRGTNYKSPHGIPIDLLDRLMIIPTKPYTEADMRKILTIRCEEEDVEMTEDAKDLLTRIAVETSLRYAIHMIIAASLVCAKRKGTEVEVADIKRVYSLFVDVKRSTQFLMEYQREFMFNEIDDEDEDEEMAQEAP</sequence>
<organism evidence="15 16">
    <name type="scientific">Lagenidium giganteum</name>
    <dbReference type="NCBI Taxonomy" id="4803"/>
    <lineage>
        <taxon>Eukaryota</taxon>
        <taxon>Sar</taxon>
        <taxon>Stramenopiles</taxon>
        <taxon>Oomycota</taxon>
        <taxon>Peronosporomycetes</taxon>
        <taxon>Pythiales</taxon>
        <taxon>Pythiaceae</taxon>
    </lineage>
</organism>
<feature type="region of interest" description="Disordered" evidence="13">
    <location>
        <begin position="160"/>
        <end position="361"/>
    </location>
</feature>
<dbReference type="EC" id="3.6.4.12" evidence="3"/>
<dbReference type="InterPro" id="IPR019038">
    <property type="entry name" value="POLD3"/>
</dbReference>
<proteinExistence type="inferred from homology"/>
<dbReference type="InterPro" id="IPR010339">
    <property type="entry name" value="TIP49_P-loop"/>
</dbReference>
<feature type="compositionally biased region" description="Basic and acidic residues" evidence="13">
    <location>
        <begin position="387"/>
        <end position="399"/>
    </location>
</feature>
<keyword evidence="8" id="KW-0067">ATP-binding</keyword>
<comment type="caution">
    <text evidence="15">The sequence shown here is derived from an EMBL/GenBank/DDBJ whole genome shotgun (WGS) entry which is preliminary data.</text>
</comment>
<dbReference type="GO" id="GO:0003678">
    <property type="term" value="F:DNA helicase activity"/>
    <property type="evidence" value="ECO:0007669"/>
    <property type="project" value="UniProtKB-EC"/>
</dbReference>
<evidence type="ECO:0000256" key="9">
    <source>
        <dbReference type="ARBA" id="ARBA00023015"/>
    </source>
</evidence>
<dbReference type="GO" id="GO:0043625">
    <property type="term" value="C:delta DNA polymerase complex"/>
    <property type="evidence" value="ECO:0007669"/>
    <property type="project" value="InterPro"/>
</dbReference>
<dbReference type="Gene3D" id="2.40.50.360">
    <property type="entry name" value="RuvB-like helicase, domain II"/>
    <property type="match status" value="1"/>
</dbReference>
<dbReference type="AlphaFoldDB" id="A0AAV2YYT1"/>
<dbReference type="SUPFAM" id="SSF52540">
    <property type="entry name" value="P-loop containing nucleoside triphosphate hydrolases"/>
    <property type="match status" value="1"/>
</dbReference>
<name>A0AAV2YYT1_9STRA</name>
<dbReference type="Pfam" id="PF17856">
    <property type="entry name" value="TIP49_C"/>
    <property type="match status" value="1"/>
</dbReference>
<keyword evidence="5" id="KW-0227">DNA damage</keyword>
<dbReference type="SUPFAM" id="SSF50249">
    <property type="entry name" value="Nucleic acid-binding proteins"/>
    <property type="match status" value="1"/>
</dbReference>
<evidence type="ECO:0000256" key="7">
    <source>
        <dbReference type="ARBA" id="ARBA00022806"/>
    </source>
</evidence>
<dbReference type="Gene3D" id="3.40.50.300">
    <property type="entry name" value="P-loop containing nucleotide triphosphate hydrolases"/>
    <property type="match status" value="1"/>
</dbReference>
<dbReference type="FunFam" id="2.40.50.360:FF:000002">
    <property type="entry name" value="RuvB-like helicase"/>
    <property type="match status" value="1"/>
</dbReference>
<evidence type="ECO:0000256" key="5">
    <source>
        <dbReference type="ARBA" id="ARBA00022763"/>
    </source>
</evidence>
<evidence type="ECO:0000256" key="13">
    <source>
        <dbReference type="SAM" id="MobiDB-lite"/>
    </source>
</evidence>
<evidence type="ECO:0000256" key="3">
    <source>
        <dbReference type="ARBA" id="ARBA00012551"/>
    </source>
</evidence>
<feature type="region of interest" description="Disordered" evidence="13">
    <location>
        <begin position="387"/>
        <end position="437"/>
    </location>
</feature>
<keyword evidence="6" id="KW-0378">Hydrolase</keyword>
<dbReference type="FunFam" id="1.10.8.60:FF:000010">
    <property type="entry name" value="RuvB-like helicase"/>
    <property type="match status" value="1"/>
</dbReference>
<gene>
    <name evidence="15" type="ORF">N0F65_009680</name>
</gene>
<dbReference type="InterPro" id="IPR041048">
    <property type="entry name" value="RuvB-like_C"/>
</dbReference>
<keyword evidence="12" id="KW-0539">Nucleus</keyword>
<evidence type="ECO:0000313" key="16">
    <source>
        <dbReference type="Proteomes" id="UP001146120"/>
    </source>
</evidence>
<comment type="subcellular location">
    <subcellularLocation>
        <location evidence="1">Nucleus</location>
    </subcellularLocation>
</comment>
<evidence type="ECO:0000256" key="2">
    <source>
        <dbReference type="ARBA" id="ARBA00007519"/>
    </source>
</evidence>
<keyword evidence="9" id="KW-0805">Transcription regulation</keyword>
<reference evidence="15" key="1">
    <citation type="submission" date="2022-11" db="EMBL/GenBank/DDBJ databases">
        <authorList>
            <person name="Morgan W.R."/>
            <person name="Tartar A."/>
        </authorList>
    </citation>
    <scope>NUCLEOTIDE SEQUENCE</scope>
    <source>
        <strain evidence="15">ARSEF 373</strain>
    </source>
</reference>
<dbReference type="GO" id="GO:0016787">
    <property type="term" value="F:hydrolase activity"/>
    <property type="evidence" value="ECO:0007669"/>
    <property type="project" value="UniProtKB-KW"/>
</dbReference>
<evidence type="ECO:0000256" key="8">
    <source>
        <dbReference type="ARBA" id="ARBA00022840"/>
    </source>
</evidence>
<keyword evidence="11" id="KW-0234">DNA repair</keyword>
<evidence type="ECO:0000256" key="10">
    <source>
        <dbReference type="ARBA" id="ARBA00023163"/>
    </source>
</evidence>
<dbReference type="Proteomes" id="UP001146120">
    <property type="component" value="Unassembled WGS sequence"/>
</dbReference>
<keyword evidence="16" id="KW-1185">Reference proteome</keyword>
<reference evidence="15" key="2">
    <citation type="journal article" date="2023" name="Microbiol Resour">
        <title>Decontamination and Annotation of the Draft Genome Sequence of the Oomycete Lagenidium giganteum ARSEF 373.</title>
        <authorList>
            <person name="Morgan W.R."/>
            <person name="Tartar A."/>
        </authorList>
    </citation>
    <scope>NUCLEOTIDE SEQUENCE</scope>
    <source>
        <strain evidence="15">ARSEF 373</strain>
    </source>
</reference>
<feature type="compositionally biased region" description="Basic residues" evidence="13">
    <location>
        <begin position="463"/>
        <end position="473"/>
    </location>
</feature>
<dbReference type="SMART" id="SM00382">
    <property type="entry name" value="AAA"/>
    <property type="match status" value="1"/>
</dbReference>
<evidence type="ECO:0000256" key="12">
    <source>
        <dbReference type="ARBA" id="ARBA00023242"/>
    </source>
</evidence>
<dbReference type="InterPro" id="IPR027417">
    <property type="entry name" value="P-loop_NTPase"/>
</dbReference>
<feature type="region of interest" description="Disordered" evidence="13">
    <location>
        <begin position="452"/>
        <end position="495"/>
    </location>
</feature>
<evidence type="ECO:0000313" key="15">
    <source>
        <dbReference type="EMBL" id="DAZ97679.1"/>
    </source>
</evidence>
<dbReference type="InterPro" id="IPR003593">
    <property type="entry name" value="AAA+_ATPase"/>
</dbReference>